<feature type="binding site" evidence="9">
    <location>
        <position position="347"/>
    </location>
    <ligand>
        <name>phosphoenolpyruvate</name>
        <dbReference type="ChEBI" id="CHEBI:58702"/>
    </ligand>
</feature>
<comment type="subcellular location">
    <subcellularLocation>
        <location evidence="9">Cytoplasm</location>
    </subcellularLocation>
</comment>
<feature type="binding site" evidence="9">
    <location>
        <position position="168"/>
    </location>
    <ligand>
        <name>3-phosphoshikimate</name>
        <dbReference type="ChEBI" id="CHEBI:145989"/>
    </ligand>
</feature>
<feature type="binding site" evidence="9">
    <location>
        <position position="27"/>
    </location>
    <ligand>
        <name>3-phosphoshikimate</name>
        <dbReference type="ChEBI" id="CHEBI:145989"/>
    </ligand>
</feature>
<evidence type="ECO:0000256" key="8">
    <source>
        <dbReference type="ARBA" id="ARBA00044633"/>
    </source>
</evidence>
<feature type="binding site" evidence="9">
    <location>
        <position position="22"/>
    </location>
    <ligand>
        <name>phosphoenolpyruvate</name>
        <dbReference type="ChEBI" id="CHEBI:58702"/>
    </ligand>
</feature>
<keyword evidence="12" id="KW-1185">Reference proteome</keyword>
<feature type="binding site" evidence="9">
    <location>
        <position position="22"/>
    </location>
    <ligand>
        <name>3-phosphoshikimate</name>
        <dbReference type="ChEBI" id="CHEBI:145989"/>
    </ligand>
</feature>
<dbReference type="FunFam" id="3.65.10.10:FF:000006">
    <property type="entry name" value="3-phosphoshikimate 1-carboxyvinyltransferase"/>
    <property type="match status" value="1"/>
</dbReference>
<dbReference type="AlphaFoldDB" id="A0A235BCN1"/>
<evidence type="ECO:0000256" key="6">
    <source>
        <dbReference type="ARBA" id="ARBA00022679"/>
    </source>
</evidence>
<dbReference type="InterPro" id="IPR036968">
    <property type="entry name" value="Enolpyruvate_Tfrase_sf"/>
</dbReference>
<proteinExistence type="inferred from homology"/>
<dbReference type="OrthoDB" id="9809920at2"/>
<feature type="domain" description="Enolpyruvate transferase" evidence="10">
    <location>
        <begin position="11"/>
        <end position="424"/>
    </location>
</feature>
<keyword evidence="7 9" id="KW-0057">Aromatic amino acid biosynthesis</keyword>
<feature type="binding site" evidence="9">
    <location>
        <position position="389"/>
    </location>
    <ligand>
        <name>phosphoenolpyruvate</name>
        <dbReference type="ChEBI" id="CHEBI:58702"/>
    </ligand>
</feature>
<accession>A0A235BCN1</accession>
<dbReference type="Gene3D" id="3.65.10.10">
    <property type="entry name" value="Enolpyruvate transferase domain"/>
    <property type="match status" value="2"/>
</dbReference>
<dbReference type="GO" id="GO:0008652">
    <property type="term" value="P:amino acid biosynthetic process"/>
    <property type="evidence" value="ECO:0007669"/>
    <property type="project" value="UniProtKB-KW"/>
</dbReference>
<comment type="function">
    <text evidence="1 9">Catalyzes the transfer of the enolpyruvyl moiety of phosphoenolpyruvate (PEP) to the 5-hydroxyl of shikimate-3-phosphate (S3P) to produce enolpyruvyl shikimate-3-phosphate and inorganic phosphate.</text>
</comment>
<organism evidence="11 12">
    <name type="scientific">Paludifilum halophilum</name>
    <dbReference type="NCBI Taxonomy" id="1642702"/>
    <lineage>
        <taxon>Bacteria</taxon>
        <taxon>Bacillati</taxon>
        <taxon>Bacillota</taxon>
        <taxon>Bacilli</taxon>
        <taxon>Bacillales</taxon>
        <taxon>Thermoactinomycetaceae</taxon>
        <taxon>Paludifilum</taxon>
    </lineage>
</organism>
<comment type="pathway">
    <text evidence="2 9">Metabolic intermediate biosynthesis; chorismate biosynthesis; chorismate from D-erythrose 4-phosphate and phosphoenolpyruvate: step 6/7.</text>
</comment>
<comment type="catalytic activity">
    <reaction evidence="8">
        <text>3-phosphoshikimate + phosphoenolpyruvate = 5-O-(1-carboxyvinyl)-3-phosphoshikimate + phosphate</text>
        <dbReference type="Rhea" id="RHEA:21256"/>
        <dbReference type="ChEBI" id="CHEBI:43474"/>
        <dbReference type="ChEBI" id="CHEBI:57701"/>
        <dbReference type="ChEBI" id="CHEBI:58702"/>
        <dbReference type="ChEBI" id="CHEBI:145989"/>
        <dbReference type="EC" id="2.5.1.19"/>
    </reaction>
    <physiologicalReaction direction="left-to-right" evidence="8">
        <dbReference type="Rhea" id="RHEA:21257"/>
    </physiologicalReaction>
</comment>
<protein>
    <recommendedName>
        <fullName evidence="9">3-phosphoshikimate 1-carboxyvinyltransferase</fullName>
        <ecNumber evidence="9">2.5.1.19</ecNumber>
    </recommendedName>
    <alternativeName>
        <fullName evidence="9">5-enolpyruvylshikimate-3-phosphate synthase</fullName>
        <shortName evidence="9">EPSP synthase</shortName>
        <shortName evidence="9">EPSPS</shortName>
    </alternativeName>
</protein>
<dbReference type="UniPathway" id="UPA00053">
    <property type="reaction ID" value="UER00089"/>
</dbReference>
<name>A0A235BCN1_9BACL</name>
<evidence type="ECO:0000256" key="2">
    <source>
        <dbReference type="ARBA" id="ARBA00004811"/>
    </source>
</evidence>
<dbReference type="PANTHER" id="PTHR21090">
    <property type="entry name" value="AROM/DEHYDROQUINATE SYNTHASE"/>
    <property type="match status" value="1"/>
</dbReference>
<dbReference type="PROSITE" id="PS00104">
    <property type="entry name" value="EPSP_SYNTHASE_1"/>
    <property type="match status" value="1"/>
</dbReference>
<dbReference type="InterPro" id="IPR001986">
    <property type="entry name" value="Enolpyruvate_Tfrase_dom"/>
</dbReference>
<comment type="similarity">
    <text evidence="3 9">Belongs to the EPSP synthase family.</text>
</comment>
<keyword evidence="5 9" id="KW-0028">Amino-acid biosynthesis</keyword>
<evidence type="ECO:0000256" key="5">
    <source>
        <dbReference type="ARBA" id="ARBA00022605"/>
    </source>
</evidence>
<dbReference type="PANTHER" id="PTHR21090:SF5">
    <property type="entry name" value="PENTAFUNCTIONAL AROM POLYPEPTIDE"/>
    <property type="match status" value="1"/>
</dbReference>
<dbReference type="SUPFAM" id="SSF55205">
    <property type="entry name" value="EPT/RTPC-like"/>
    <property type="match status" value="1"/>
</dbReference>
<evidence type="ECO:0000313" key="11">
    <source>
        <dbReference type="EMBL" id="OYD09972.1"/>
    </source>
</evidence>
<dbReference type="HAMAP" id="MF_00210">
    <property type="entry name" value="EPSP_synth"/>
    <property type="match status" value="1"/>
</dbReference>
<dbReference type="Proteomes" id="UP000215459">
    <property type="component" value="Unassembled WGS sequence"/>
</dbReference>
<dbReference type="GO" id="GO:0005737">
    <property type="term" value="C:cytoplasm"/>
    <property type="evidence" value="ECO:0007669"/>
    <property type="project" value="UniProtKB-SubCell"/>
</dbReference>
<dbReference type="PROSITE" id="PS00885">
    <property type="entry name" value="EPSP_SYNTHASE_2"/>
    <property type="match status" value="1"/>
</dbReference>
<evidence type="ECO:0000259" key="10">
    <source>
        <dbReference type="Pfam" id="PF00275"/>
    </source>
</evidence>
<dbReference type="Pfam" id="PF00275">
    <property type="entry name" value="EPSP_synthase"/>
    <property type="match status" value="1"/>
</dbReference>
<evidence type="ECO:0000256" key="4">
    <source>
        <dbReference type="ARBA" id="ARBA00022490"/>
    </source>
</evidence>
<dbReference type="GO" id="GO:0009073">
    <property type="term" value="P:aromatic amino acid family biosynthetic process"/>
    <property type="evidence" value="ECO:0007669"/>
    <property type="project" value="UniProtKB-KW"/>
</dbReference>
<dbReference type="NCBIfam" id="TIGR01356">
    <property type="entry name" value="aroA"/>
    <property type="match status" value="1"/>
</dbReference>
<feature type="binding site" evidence="9">
    <location>
        <position position="170"/>
    </location>
    <ligand>
        <name>phosphoenolpyruvate</name>
        <dbReference type="ChEBI" id="CHEBI:58702"/>
    </ligand>
</feature>
<dbReference type="FunFam" id="3.65.10.10:FF:000005">
    <property type="entry name" value="3-phosphoshikimate 1-carboxyvinyltransferase"/>
    <property type="match status" value="1"/>
</dbReference>
<reference evidence="11 12" key="1">
    <citation type="submission" date="2017-07" db="EMBL/GenBank/DDBJ databases">
        <title>The genome sequence of Paludifilum halophilum highlights mechanisms for microbial adaptation to high salt environemnts.</title>
        <authorList>
            <person name="Belbahri L."/>
        </authorList>
    </citation>
    <scope>NUCLEOTIDE SEQUENCE [LARGE SCALE GENOMIC DNA]</scope>
    <source>
        <strain evidence="11 12">DSM 102817</strain>
    </source>
</reference>
<feature type="binding site" evidence="9">
    <location>
        <position position="170"/>
    </location>
    <ligand>
        <name>3-phosphoshikimate</name>
        <dbReference type="ChEBI" id="CHEBI:145989"/>
    </ligand>
</feature>
<keyword evidence="6 9" id="KW-0808">Transferase</keyword>
<feature type="binding site" evidence="9">
    <location>
        <position position="23"/>
    </location>
    <ligand>
        <name>3-phosphoshikimate</name>
        <dbReference type="ChEBI" id="CHEBI:145989"/>
    </ligand>
</feature>
<dbReference type="InterPro" id="IPR013792">
    <property type="entry name" value="RNA3'P_cycl/enolpyr_Trfase_a/b"/>
</dbReference>
<comment type="caution">
    <text evidence="9">Lacks conserved residue(s) required for the propagation of feature annotation.</text>
</comment>
<dbReference type="CDD" id="cd01556">
    <property type="entry name" value="EPSP_synthase"/>
    <property type="match status" value="1"/>
</dbReference>
<keyword evidence="4 9" id="KW-0963">Cytoplasm</keyword>
<comment type="subunit">
    <text evidence="9">Monomer.</text>
</comment>
<sequence>MHLLKTERKRGLAGAVHVPGDKSISHRAVMFGAVARGDTRVKGFLPGADCLSTIECFRRMGVEIRRESETSLTVKGQGWEGLVEPSRVLDVGNSGTTIRLMLGILAGRPFYSAVIGDESIGRRPMDRVIQPLRRMGAQVDGRKGGSFIPLGVRGGSIGGISHRSPVASAQVKSCLLLAGLQAEGKTVVEEPSLSRDHTERMLRSFGVELSVEKGRVSLQGGQELTAQYVRVPGDISSAAFLIAAALIVPDSRVTIREVGLNPTRTGIIDAFQAMGGEVEVTVTGEWSGEPVGDITVSSSPLNGVEIGGEWIPRLIDEIPVLAVAATQAEGQTVIRDASELKVKETNRIDVTAQELRKLGAEVEETEDGLIIQGKTPLSGAVCDSHSDHRIGMAMAVAGLAAEDGVTVQNAEAIRVSFPEFERTLHQLSSGGS</sequence>
<feature type="binding site" evidence="9">
    <location>
        <position position="316"/>
    </location>
    <ligand>
        <name>3-phosphoshikimate</name>
        <dbReference type="ChEBI" id="CHEBI:145989"/>
    </ligand>
</feature>
<evidence type="ECO:0000256" key="7">
    <source>
        <dbReference type="ARBA" id="ARBA00023141"/>
    </source>
</evidence>
<evidence type="ECO:0000256" key="1">
    <source>
        <dbReference type="ARBA" id="ARBA00002174"/>
    </source>
</evidence>
<gene>
    <name evidence="9 11" type="primary">aroA</name>
    <name evidence="11" type="ORF">CHM34_01530</name>
</gene>
<dbReference type="InterPro" id="IPR006264">
    <property type="entry name" value="EPSP_synthase"/>
</dbReference>
<feature type="binding site" evidence="9">
    <location>
        <position position="123"/>
    </location>
    <ligand>
        <name>phosphoenolpyruvate</name>
        <dbReference type="ChEBI" id="CHEBI:58702"/>
    </ligand>
</feature>
<feature type="binding site" evidence="9">
    <location>
        <position position="95"/>
    </location>
    <ligand>
        <name>phosphoenolpyruvate</name>
        <dbReference type="ChEBI" id="CHEBI:58702"/>
    </ligand>
</feature>
<evidence type="ECO:0000313" key="12">
    <source>
        <dbReference type="Proteomes" id="UP000215459"/>
    </source>
</evidence>
<feature type="binding site" evidence="9">
    <location>
        <position position="343"/>
    </location>
    <ligand>
        <name>3-phosphoshikimate</name>
        <dbReference type="ChEBI" id="CHEBI:145989"/>
    </ligand>
</feature>
<comment type="caution">
    <text evidence="11">The sequence shown here is derived from an EMBL/GenBank/DDBJ whole genome shotgun (WGS) entry which is preliminary data.</text>
</comment>
<dbReference type="EMBL" id="NOWF01000001">
    <property type="protein sequence ID" value="OYD09972.1"/>
    <property type="molecule type" value="Genomic_DNA"/>
</dbReference>
<evidence type="ECO:0000256" key="3">
    <source>
        <dbReference type="ARBA" id="ARBA00009948"/>
    </source>
</evidence>
<feature type="active site" description="Proton acceptor" evidence="9">
    <location>
        <position position="316"/>
    </location>
</feature>
<dbReference type="GO" id="GO:0003866">
    <property type="term" value="F:3-phosphoshikimate 1-carboxyvinyltransferase activity"/>
    <property type="evidence" value="ECO:0007669"/>
    <property type="project" value="UniProtKB-UniRule"/>
</dbReference>
<dbReference type="GO" id="GO:0009423">
    <property type="term" value="P:chorismate biosynthetic process"/>
    <property type="evidence" value="ECO:0007669"/>
    <property type="project" value="UniProtKB-UniRule"/>
</dbReference>
<dbReference type="InterPro" id="IPR023193">
    <property type="entry name" value="EPSP_synthase_CS"/>
</dbReference>
<dbReference type="PIRSF" id="PIRSF000505">
    <property type="entry name" value="EPSPS"/>
    <property type="match status" value="1"/>
</dbReference>
<evidence type="ECO:0000256" key="9">
    <source>
        <dbReference type="HAMAP-Rule" id="MF_00210"/>
    </source>
</evidence>
<dbReference type="EC" id="2.5.1.19" evidence="9"/>